<organism evidence="1 2">
    <name type="scientific">Paenibacillus lutimineralis</name>
    <dbReference type="NCBI Taxonomy" id="2707005"/>
    <lineage>
        <taxon>Bacteria</taxon>
        <taxon>Bacillati</taxon>
        <taxon>Bacillota</taxon>
        <taxon>Bacilli</taxon>
        <taxon>Bacillales</taxon>
        <taxon>Paenibacillaceae</taxon>
        <taxon>Paenibacillus</taxon>
    </lineage>
</organism>
<dbReference type="PANTHER" id="PTHR10000">
    <property type="entry name" value="PHOSPHOSERINE PHOSPHATASE"/>
    <property type="match status" value="1"/>
</dbReference>
<accession>A0A3Q9I8U2</accession>
<dbReference type="SUPFAM" id="SSF56784">
    <property type="entry name" value="HAD-like"/>
    <property type="match status" value="1"/>
</dbReference>
<name>A0A3Q9I8U2_9BACL</name>
<keyword evidence="2" id="KW-1185">Reference proteome</keyword>
<dbReference type="Gene3D" id="3.30.1240.10">
    <property type="match status" value="1"/>
</dbReference>
<gene>
    <name evidence="1" type="ORF">EI981_14175</name>
</gene>
<dbReference type="RefSeq" id="WP_126999151.1">
    <property type="nucleotide sequence ID" value="NZ_CP034346.1"/>
</dbReference>
<dbReference type="PANTHER" id="PTHR10000:SF55">
    <property type="entry name" value="5-AMINO-6-(5-PHOSPHO-D-RIBITYLAMINO)URACIL PHOSPHATASE YCSE"/>
    <property type="match status" value="1"/>
</dbReference>
<dbReference type="KEGG" id="plut:EI981_14175"/>
<dbReference type="GO" id="GO:0005829">
    <property type="term" value="C:cytosol"/>
    <property type="evidence" value="ECO:0007669"/>
    <property type="project" value="TreeGrafter"/>
</dbReference>
<dbReference type="InterPro" id="IPR006379">
    <property type="entry name" value="HAD-SF_hydro_IIB"/>
</dbReference>
<proteinExistence type="predicted"/>
<dbReference type="PROSITE" id="PS01229">
    <property type="entry name" value="COF_2"/>
    <property type="match status" value="1"/>
</dbReference>
<dbReference type="SFLD" id="SFLDS00003">
    <property type="entry name" value="Haloacid_Dehalogenase"/>
    <property type="match status" value="1"/>
</dbReference>
<dbReference type="InterPro" id="IPR036412">
    <property type="entry name" value="HAD-like_sf"/>
</dbReference>
<dbReference type="GO" id="GO:0016791">
    <property type="term" value="F:phosphatase activity"/>
    <property type="evidence" value="ECO:0007669"/>
    <property type="project" value="TreeGrafter"/>
</dbReference>
<dbReference type="AlphaFoldDB" id="A0A3Q9I8U2"/>
<evidence type="ECO:0000313" key="1">
    <source>
        <dbReference type="EMBL" id="AZS15484.1"/>
    </source>
</evidence>
<dbReference type="CDD" id="cd07516">
    <property type="entry name" value="HAD_Pase"/>
    <property type="match status" value="1"/>
</dbReference>
<reference evidence="2" key="1">
    <citation type="submission" date="2018-12" db="EMBL/GenBank/DDBJ databases">
        <title>Complete genome sequence of Paenibacillus sp. MBLB1234.</title>
        <authorList>
            <person name="Nam Y.-D."/>
            <person name="Kang J."/>
            <person name="Chung W.-H."/>
            <person name="Park Y.S."/>
        </authorList>
    </citation>
    <scope>NUCLEOTIDE SEQUENCE [LARGE SCALE GENOMIC DNA]</scope>
    <source>
        <strain evidence="2">MBLB1234</strain>
    </source>
</reference>
<dbReference type="Pfam" id="PF08282">
    <property type="entry name" value="Hydrolase_3"/>
    <property type="match status" value="2"/>
</dbReference>
<dbReference type="GO" id="GO:0000287">
    <property type="term" value="F:magnesium ion binding"/>
    <property type="evidence" value="ECO:0007669"/>
    <property type="project" value="TreeGrafter"/>
</dbReference>
<dbReference type="SFLD" id="SFLDG01140">
    <property type="entry name" value="C2.B:_Phosphomannomutase_and_P"/>
    <property type="match status" value="1"/>
</dbReference>
<dbReference type="Proteomes" id="UP000270678">
    <property type="component" value="Chromosome"/>
</dbReference>
<evidence type="ECO:0000313" key="2">
    <source>
        <dbReference type="Proteomes" id="UP000270678"/>
    </source>
</evidence>
<sequence>MYKLIAIDLDGTLLNTNKEISIENYTAINAALRAGLKIVLATGREIEKVAPYLEYLALDLPIVTLNGAEIWTNSSTLYKRSLIDLDMVKEVYSLAKSHSIPYWGFAVEGTFHKFSFEGKLEHFGWLKFLFQTESNEQMNELVVLTKKIRALNYFEITNSHLNNIELNSQGVSKAAAIQELCDLHNICMKEVVAIGDSINDISLLKSAGLGVAMLNAQELVKKEVSMVTSSNNDNGVAEVIEFIIEKNKKLYS</sequence>
<dbReference type="Gene3D" id="3.40.50.1000">
    <property type="entry name" value="HAD superfamily/HAD-like"/>
    <property type="match status" value="1"/>
</dbReference>
<dbReference type="OrthoDB" id="9781413at2"/>
<dbReference type="PROSITE" id="PS01228">
    <property type="entry name" value="COF_1"/>
    <property type="match status" value="1"/>
</dbReference>
<protein>
    <submittedName>
        <fullName evidence="1">HAD family phosphatase</fullName>
    </submittedName>
</protein>
<dbReference type="EMBL" id="CP034346">
    <property type="protein sequence ID" value="AZS15484.1"/>
    <property type="molecule type" value="Genomic_DNA"/>
</dbReference>
<dbReference type="NCBIfam" id="TIGR01484">
    <property type="entry name" value="HAD-SF-IIB"/>
    <property type="match status" value="1"/>
</dbReference>
<dbReference type="InterPro" id="IPR023214">
    <property type="entry name" value="HAD_sf"/>
</dbReference>